<proteinExistence type="predicted"/>
<reference evidence="1" key="2">
    <citation type="journal article" date="2015" name="Fish Shellfish Immunol.">
        <title>Early steps in the European eel (Anguilla anguilla)-Vibrio vulnificus interaction in the gills: Role of the RtxA13 toxin.</title>
        <authorList>
            <person name="Callol A."/>
            <person name="Pajuelo D."/>
            <person name="Ebbesson L."/>
            <person name="Teles M."/>
            <person name="MacKenzie S."/>
            <person name="Amaro C."/>
        </authorList>
    </citation>
    <scope>NUCLEOTIDE SEQUENCE</scope>
</reference>
<reference evidence="1" key="1">
    <citation type="submission" date="2014-11" db="EMBL/GenBank/DDBJ databases">
        <authorList>
            <person name="Amaro Gonzalez C."/>
        </authorList>
    </citation>
    <scope>NUCLEOTIDE SEQUENCE</scope>
</reference>
<dbReference type="AlphaFoldDB" id="A0A0E9WGZ6"/>
<accession>A0A0E9WGZ6</accession>
<name>A0A0E9WGZ6_ANGAN</name>
<evidence type="ECO:0000313" key="1">
    <source>
        <dbReference type="EMBL" id="JAH89647.1"/>
    </source>
</evidence>
<dbReference type="EMBL" id="GBXM01018930">
    <property type="protein sequence ID" value="JAH89647.1"/>
    <property type="molecule type" value="Transcribed_RNA"/>
</dbReference>
<sequence length="47" mass="5369">MSHCSLHLSFSFLKGLEATSGKKKRNICMYKFTVVTERHEQKLGSPL</sequence>
<protein>
    <submittedName>
        <fullName evidence="1">Uncharacterized protein</fullName>
    </submittedName>
</protein>
<organism evidence="1">
    <name type="scientific">Anguilla anguilla</name>
    <name type="common">European freshwater eel</name>
    <name type="synonym">Muraena anguilla</name>
    <dbReference type="NCBI Taxonomy" id="7936"/>
    <lineage>
        <taxon>Eukaryota</taxon>
        <taxon>Metazoa</taxon>
        <taxon>Chordata</taxon>
        <taxon>Craniata</taxon>
        <taxon>Vertebrata</taxon>
        <taxon>Euteleostomi</taxon>
        <taxon>Actinopterygii</taxon>
        <taxon>Neopterygii</taxon>
        <taxon>Teleostei</taxon>
        <taxon>Anguilliformes</taxon>
        <taxon>Anguillidae</taxon>
        <taxon>Anguilla</taxon>
    </lineage>
</organism>